<dbReference type="OrthoDB" id="3535423at2759"/>
<dbReference type="SUPFAM" id="SSF51735">
    <property type="entry name" value="NAD(P)-binding Rossmann-fold domains"/>
    <property type="match status" value="1"/>
</dbReference>
<name>A0A2J5I3Z7_9EURO</name>
<organism evidence="1 2">
    <name type="scientific">Aspergillus taichungensis</name>
    <dbReference type="NCBI Taxonomy" id="482145"/>
    <lineage>
        <taxon>Eukaryota</taxon>
        <taxon>Fungi</taxon>
        <taxon>Dikarya</taxon>
        <taxon>Ascomycota</taxon>
        <taxon>Pezizomycotina</taxon>
        <taxon>Eurotiomycetes</taxon>
        <taxon>Eurotiomycetidae</taxon>
        <taxon>Eurotiales</taxon>
        <taxon>Aspergillaceae</taxon>
        <taxon>Aspergillus</taxon>
        <taxon>Aspergillus subgen. Circumdati</taxon>
    </lineage>
</organism>
<proteinExistence type="predicted"/>
<sequence>MKIILAGTTGFVGKEVLTQCLSHPSITSIVILTRRDLSLPTPNPKVQIYRMQDDDFLSYSNPDLTAALRGAHACIWTLGVVPSRAPDAQAIRRVTVDFTEQAAQAFTRECSGKGSRFRFVYLSGALAERDQSKSLWFAGPYRRVRVCIFIPSSRH</sequence>
<protein>
    <recommendedName>
        <fullName evidence="3">NAD(P)-binding domain-containing protein</fullName>
    </recommendedName>
</protein>
<dbReference type="Gene3D" id="3.40.50.720">
    <property type="entry name" value="NAD(P)-binding Rossmann-like Domain"/>
    <property type="match status" value="1"/>
</dbReference>
<accession>A0A2J5I3Z7</accession>
<gene>
    <name evidence="1" type="ORF">BDW42DRAFT_162304</name>
</gene>
<dbReference type="AlphaFoldDB" id="A0A2J5I3Z7"/>
<evidence type="ECO:0000313" key="1">
    <source>
        <dbReference type="EMBL" id="PLN84592.1"/>
    </source>
</evidence>
<dbReference type="PANTHER" id="PTHR14097">
    <property type="entry name" value="OXIDOREDUCTASE HTATIP2"/>
    <property type="match status" value="1"/>
</dbReference>
<evidence type="ECO:0000313" key="2">
    <source>
        <dbReference type="Proteomes" id="UP000235023"/>
    </source>
</evidence>
<dbReference type="PANTHER" id="PTHR14097:SF9">
    <property type="entry name" value="EPIMERASE, PUTATIVE (AFU_ORTHOLOGUE AFUA_8G07320)-RELATED"/>
    <property type="match status" value="1"/>
</dbReference>
<dbReference type="EMBL" id="KZ559510">
    <property type="protein sequence ID" value="PLN84592.1"/>
    <property type="molecule type" value="Genomic_DNA"/>
</dbReference>
<dbReference type="Proteomes" id="UP000235023">
    <property type="component" value="Unassembled WGS sequence"/>
</dbReference>
<dbReference type="InterPro" id="IPR036291">
    <property type="entry name" value="NAD(P)-bd_dom_sf"/>
</dbReference>
<keyword evidence="2" id="KW-1185">Reference proteome</keyword>
<reference evidence="2" key="1">
    <citation type="submission" date="2017-12" db="EMBL/GenBank/DDBJ databases">
        <authorList>
            <consortium name="DOE Joint Genome Institute"/>
            <person name="Mondo S.J."/>
            <person name="Kjaerbolling I."/>
            <person name="Vesth T.C."/>
            <person name="Frisvad J.C."/>
            <person name="Nybo J.L."/>
            <person name="Theobald S."/>
            <person name="Kuo A."/>
            <person name="Bowyer P."/>
            <person name="Matsuda Y."/>
            <person name="Lyhne E.K."/>
            <person name="Kogle M.E."/>
            <person name="Clum A."/>
            <person name="Lipzen A."/>
            <person name="Salamov A."/>
            <person name="Ngan C.Y."/>
            <person name="Daum C."/>
            <person name="Chiniquy J."/>
            <person name="Barry K."/>
            <person name="LaButti K."/>
            <person name="Haridas S."/>
            <person name="Simmons B.A."/>
            <person name="Magnuson J.K."/>
            <person name="Mortensen U.H."/>
            <person name="Larsen T.O."/>
            <person name="Grigoriev I.V."/>
            <person name="Baker S.E."/>
            <person name="Andersen M.R."/>
            <person name="Nordberg H.P."/>
            <person name="Cantor M.N."/>
            <person name="Hua S.X."/>
        </authorList>
    </citation>
    <scope>NUCLEOTIDE SEQUENCE [LARGE SCALE GENOMIC DNA]</scope>
    <source>
        <strain evidence="2">IBT 19404</strain>
    </source>
</reference>
<evidence type="ECO:0008006" key="3">
    <source>
        <dbReference type="Google" id="ProtNLM"/>
    </source>
</evidence>